<proteinExistence type="predicted"/>
<name>A0A1E8GM92_9LACT</name>
<dbReference type="AlphaFoldDB" id="A0A1E8GM92"/>
<evidence type="ECO:0000256" key="3">
    <source>
        <dbReference type="ARBA" id="ARBA00023125"/>
    </source>
</evidence>
<dbReference type="SUPFAM" id="SSF55136">
    <property type="entry name" value="Probable bacterial effector-binding domain"/>
    <property type="match status" value="1"/>
</dbReference>
<feature type="domain" description="HTH merR-type" evidence="5">
    <location>
        <begin position="5"/>
        <end position="74"/>
    </location>
</feature>
<dbReference type="SMART" id="SM00422">
    <property type="entry name" value="HTH_MERR"/>
    <property type="match status" value="1"/>
</dbReference>
<dbReference type="Gene3D" id="1.10.1660.10">
    <property type="match status" value="1"/>
</dbReference>
<evidence type="ECO:0000313" key="7">
    <source>
        <dbReference type="Proteomes" id="UP000178622"/>
    </source>
</evidence>
<evidence type="ECO:0000256" key="4">
    <source>
        <dbReference type="ARBA" id="ARBA00023163"/>
    </source>
</evidence>
<keyword evidence="7" id="KW-1185">Reference proteome</keyword>
<dbReference type="PANTHER" id="PTHR30204">
    <property type="entry name" value="REDOX-CYCLING DRUG-SENSING TRANSCRIPTIONAL ACTIVATOR SOXR"/>
    <property type="match status" value="1"/>
</dbReference>
<keyword evidence="1" id="KW-0678">Repressor</keyword>
<keyword evidence="4" id="KW-0804">Transcription</keyword>
<dbReference type="EMBL" id="MKIR01000012">
    <property type="protein sequence ID" value="OFI49352.1"/>
    <property type="molecule type" value="Genomic_DNA"/>
</dbReference>
<dbReference type="InterPro" id="IPR047057">
    <property type="entry name" value="MerR_fam"/>
</dbReference>
<dbReference type="InterPro" id="IPR011256">
    <property type="entry name" value="Reg_factor_effector_dom_sf"/>
</dbReference>
<dbReference type="SUPFAM" id="SSF46955">
    <property type="entry name" value="Putative DNA-binding domain"/>
    <property type="match status" value="1"/>
</dbReference>
<organism evidence="6 7">
    <name type="scientific">Floricoccus tropicus</name>
    <dbReference type="NCBI Taxonomy" id="1859473"/>
    <lineage>
        <taxon>Bacteria</taxon>
        <taxon>Bacillati</taxon>
        <taxon>Bacillota</taxon>
        <taxon>Bacilli</taxon>
        <taxon>Lactobacillales</taxon>
        <taxon>Streptococcaceae</taxon>
        <taxon>Floricoccus</taxon>
    </lineage>
</organism>
<dbReference type="GO" id="GO:0003677">
    <property type="term" value="F:DNA binding"/>
    <property type="evidence" value="ECO:0007669"/>
    <property type="project" value="UniProtKB-KW"/>
</dbReference>
<dbReference type="RefSeq" id="WP_070791876.1">
    <property type="nucleotide sequence ID" value="NZ_MKIR01000012.1"/>
</dbReference>
<dbReference type="Pfam" id="PF13411">
    <property type="entry name" value="MerR_1"/>
    <property type="match status" value="1"/>
</dbReference>
<dbReference type="InterPro" id="IPR009061">
    <property type="entry name" value="DNA-bd_dom_put_sf"/>
</dbReference>
<dbReference type="OrthoDB" id="9814833at2"/>
<dbReference type="GO" id="GO:0003700">
    <property type="term" value="F:DNA-binding transcription factor activity"/>
    <property type="evidence" value="ECO:0007669"/>
    <property type="project" value="InterPro"/>
</dbReference>
<accession>A0A1E8GM92</accession>
<reference evidence="7" key="1">
    <citation type="submission" date="2016-09" db="EMBL/GenBank/DDBJ databases">
        <title>Draft genome sequence of a novel species of the family Streptococcaceae isolated from flowers.</title>
        <authorList>
            <person name="Chuah L.-O."/>
            <person name="Yap K.-P."/>
            <person name="Thong K.L."/>
            <person name="Liong M.T."/>
            <person name="Ahmad R."/>
            <person name="Rusul G."/>
        </authorList>
    </citation>
    <scope>NUCLEOTIDE SEQUENCE [LARGE SCALE GENOMIC DNA]</scope>
    <source>
        <strain evidence="7">DF1</strain>
    </source>
</reference>
<sequence length="270" mass="32045">MEEKLYSIGEFSKINSVKRQTLLWYDKIDLFKPVKITENGYRYYSQEQLELFIVIRNLKDLGIPLEQIKDIINTRTPEEMILIFEKQIENIDITINKLSRLKDSLCNWNQMIKKIESLPFNTVFIEYQEEERLYVTNNLSYLSDEERMLEMTKINRYRSQSSQLAENLGGIVTHNNFLNNKTVYDFYYLPALEGEHNYIKSSGYYLSTYSKGNYTETYKIYDKLKQYALDNNLFLSNKTYEQSQVGELVSASVDRYVNKISIKIIEKPCQ</sequence>
<dbReference type="PROSITE" id="PS50937">
    <property type="entry name" value="HTH_MERR_2"/>
    <property type="match status" value="1"/>
</dbReference>
<gene>
    <name evidence="6" type="ORF">BG261_01860</name>
</gene>
<evidence type="ECO:0000256" key="2">
    <source>
        <dbReference type="ARBA" id="ARBA00023015"/>
    </source>
</evidence>
<keyword evidence="2" id="KW-0805">Transcription regulation</keyword>
<protein>
    <recommendedName>
        <fullName evidence="5">HTH merR-type domain-containing protein</fullName>
    </recommendedName>
</protein>
<dbReference type="PANTHER" id="PTHR30204:SF69">
    <property type="entry name" value="MERR-FAMILY TRANSCRIPTIONAL REGULATOR"/>
    <property type="match status" value="1"/>
</dbReference>
<dbReference type="Gene3D" id="3.20.80.10">
    <property type="entry name" value="Regulatory factor, effector binding domain"/>
    <property type="match status" value="1"/>
</dbReference>
<dbReference type="STRING" id="1859473.BG261_01860"/>
<dbReference type="InterPro" id="IPR000551">
    <property type="entry name" value="MerR-type_HTH_dom"/>
</dbReference>
<evidence type="ECO:0000313" key="6">
    <source>
        <dbReference type="EMBL" id="OFI49352.1"/>
    </source>
</evidence>
<keyword evidence="3" id="KW-0238">DNA-binding</keyword>
<evidence type="ECO:0000259" key="5">
    <source>
        <dbReference type="PROSITE" id="PS50937"/>
    </source>
</evidence>
<comment type="caution">
    <text evidence="6">The sequence shown here is derived from an EMBL/GenBank/DDBJ whole genome shotgun (WGS) entry which is preliminary data.</text>
</comment>
<evidence type="ECO:0000256" key="1">
    <source>
        <dbReference type="ARBA" id="ARBA00022491"/>
    </source>
</evidence>
<dbReference type="Proteomes" id="UP000178622">
    <property type="component" value="Unassembled WGS sequence"/>
</dbReference>